<reference evidence="2" key="1">
    <citation type="submission" date="2023-11" db="EMBL/GenBank/DDBJ databases">
        <authorList>
            <person name="De Vega J J."/>
            <person name="De Vega J J."/>
        </authorList>
    </citation>
    <scope>NUCLEOTIDE SEQUENCE</scope>
</reference>
<gene>
    <name evidence="2" type="ORF">MYCIT1_LOCUS34877</name>
</gene>
<comment type="caution">
    <text evidence="2">The sequence shown here is derived from an EMBL/GenBank/DDBJ whole genome shotgun (WGS) entry which is preliminary data.</text>
</comment>
<keyword evidence="1" id="KW-0472">Membrane</keyword>
<evidence type="ECO:0000256" key="1">
    <source>
        <dbReference type="SAM" id="Phobius"/>
    </source>
</evidence>
<dbReference type="AlphaFoldDB" id="A0AAD2HZ34"/>
<sequence>MLLQRYTRQLHALCGANGETVRISLYAGSVGLRTVCSSGRCIGSYGFRSLMRGEMSANGQRANTLGGSRADHGTTVVRTLRGSRLWNRSRGCKCRTALKIVGRHDRAPLVFFRFLFQLLVHAFIAFIPGVPSKCLLSRQNPFLPYSSLFSLMVP</sequence>
<keyword evidence="3" id="KW-1185">Reference proteome</keyword>
<evidence type="ECO:0000313" key="3">
    <source>
        <dbReference type="Proteomes" id="UP001295794"/>
    </source>
</evidence>
<evidence type="ECO:0000313" key="2">
    <source>
        <dbReference type="EMBL" id="CAK5282812.1"/>
    </source>
</evidence>
<name>A0AAD2HZ34_9AGAR</name>
<organism evidence="2 3">
    <name type="scientific">Mycena citricolor</name>
    <dbReference type="NCBI Taxonomy" id="2018698"/>
    <lineage>
        <taxon>Eukaryota</taxon>
        <taxon>Fungi</taxon>
        <taxon>Dikarya</taxon>
        <taxon>Basidiomycota</taxon>
        <taxon>Agaricomycotina</taxon>
        <taxon>Agaricomycetes</taxon>
        <taxon>Agaricomycetidae</taxon>
        <taxon>Agaricales</taxon>
        <taxon>Marasmiineae</taxon>
        <taxon>Mycenaceae</taxon>
        <taxon>Mycena</taxon>
    </lineage>
</organism>
<proteinExistence type="predicted"/>
<accession>A0AAD2HZ34</accession>
<dbReference type="EMBL" id="CAVNYO010000463">
    <property type="protein sequence ID" value="CAK5282812.1"/>
    <property type="molecule type" value="Genomic_DNA"/>
</dbReference>
<keyword evidence="1" id="KW-0812">Transmembrane</keyword>
<dbReference type="Proteomes" id="UP001295794">
    <property type="component" value="Unassembled WGS sequence"/>
</dbReference>
<feature type="transmembrane region" description="Helical" evidence="1">
    <location>
        <begin position="109"/>
        <end position="130"/>
    </location>
</feature>
<keyword evidence="1" id="KW-1133">Transmembrane helix</keyword>
<protein>
    <submittedName>
        <fullName evidence="2">Uncharacterized protein</fullName>
    </submittedName>
</protein>